<protein>
    <submittedName>
        <fullName evidence="3">Uncharacterized protein</fullName>
    </submittedName>
</protein>
<feature type="compositionally biased region" description="Basic and acidic residues" evidence="1">
    <location>
        <begin position="90"/>
        <end position="110"/>
    </location>
</feature>
<proteinExistence type="predicted"/>
<keyword evidence="4" id="KW-1185">Reference proteome</keyword>
<sequence length="110" mass="11640">MTQANPPSQHVGDMLGNRPKLYLAALIGLGIFGGIVAIDIVRPGILTAEVALGASLGLALSGLAVIATRPRGKKRVAPHEAQPKDFTSVLEERRKLTEHSADKSKQLPPE</sequence>
<reference evidence="4" key="1">
    <citation type="journal article" date="2019" name="Int. J. Syst. Evol. Microbiol.">
        <title>The Global Catalogue of Microorganisms (GCM) 10K type strain sequencing project: providing services to taxonomists for standard genome sequencing and annotation.</title>
        <authorList>
            <consortium name="The Broad Institute Genomics Platform"/>
            <consortium name="The Broad Institute Genome Sequencing Center for Infectious Disease"/>
            <person name="Wu L."/>
            <person name="Ma J."/>
        </authorList>
    </citation>
    <scope>NUCLEOTIDE SEQUENCE [LARGE SCALE GENOMIC DNA]</scope>
    <source>
        <strain evidence="4">KCTC 42644</strain>
    </source>
</reference>
<accession>A0ABV7XDL0</accession>
<gene>
    <name evidence="3" type="ORF">ACFOMD_12215</name>
</gene>
<feature type="transmembrane region" description="Helical" evidence="2">
    <location>
        <begin position="44"/>
        <end position="66"/>
    </location>
</feature>
<keyword evidence="2" id="KW-1133">Transmembrane helix</keyword>
<evidence type="ECO:0000256" key="2">
    <source>
        <dbReference type="SAM" id="Phobius"/>
    </source>
</evidence>
<name>A0ABV7XDL0_9SPHN</name>
<comment type="caution">
    <text evidence="3">The sequence shown here is derived from an EMBL/GenBank/DDBJ whole genome shotgun (WGS) entry which is preliminary data.</text>
</comment>
<evidence type="ECO:0000313" key="4">
    <source>
        <dbReference type="Proteomes" id="UP001595615"/>
    </source>
</evidence>
<dbReference type="RefSeq" id="WP_380861750.1">
    <property type="nucleotide sequence ID" value="NZ_JBHRXV010000011.1"/>
</dbReference>
<keyword evidence="2" id="KW-0472">Membrane</keyword>
<evidence type="ECO:0000313" key="3">
    <source>
        <dbReference type="EMBL" id="MFC3713342.1"/>
    </source>
</evidence>
<dbReference type="EMBL" id="JBHRXV010000011">
    <property type="protein sequence ID" value="MFC3713342.1"/>
    <property type="molecule type" value="Genomic_DNA"/>
</dbReference>
<dbReference type="Proteomes" id="UP001595615">
    <property type="component" value="Unassembled WGS sequence"/>
</dbReference>
<evidence type="ECO:0000256" key="1">
    <source>
        <dbReference type="SAM" id="MobiDB-lite"/>
    </source>
</evidence>
<keyword evidence="2" id="KW-0812">Transmembrane</keyword>
<feature type="transmembrane region" description="Helical" evidence="2">
    <location>
        <begin position="21"/>
        <end position="38"/>
    </location>
</feature>
<organism evidence="3 4">
    <name type="scientific">Sphingoaurantiacus capsulatus</name>
    <dbReference type="NCBI Taxonomy" id="1771310"/>
    <lineage>
        <taxon>Bacteria</taxon>
        <taxon>Pseudomonadati</taxon>
        <taxon>Pseudomonadota</taxon>
        <taxon>Alphaproteobacteria</taxon>
        <taxon>Sphingomonadales</taxon>
        <taxon>Sphingosinicellaceae</taxon>
        <taxon>Sphingoaurantiacus</taxon>
    </lineage>
</organism>
<feature type="region of interest" description="Disordered" evidence="1">
    <location>
        <begin position="71"/>
        <end position="110"/>
    </location>
</feature>